<keyword evidence="1" id="KW-0472">Membrane</keyword>
<dbReference type="AlphaFoldDB" id="A0A6C0EV99"/>
<name>A0A6C0EV99_9ZZZZ</name>
<evidence type="ECO:0000256" key="1">
    <source>
        <dbReference type="SAM" id="Phobius"/>
    </source>
</evidence>
<keyword evidence="1" id="KW-1133">Transmembrane helix</keyword>
<organism evidence="2">
    <name type="scientific">viral metagenome</name>
    <dbReference type="NCBI Taxonomy" id="1070528"/>
    <lineage>
        <taxon>unclassified sequences</taxon>
        <taxon>metagenomes</taxon>
        <taxon>organismal metagenomes</taxon>
    </lineage>
</organism>
<protein>
    <submittedName>
        <fullName evidence="2">Uncharacterized protein</fullName>
    </submittedName>
</protein>
<evidence type="ECO:0000313" key="2">
    <source>
        <dbReference type="EMBL" id="QHT32160.1"/>
    </source>
</evidence>
<keyword evidence="1" id="KW-0812">Transmembrane</keyword>
<reference evidence="2" key="1">
    <citation type="journal article" date="2020" name="Nature">
        <title>Giant virus diversity and host interactions through global metagenomics.</title>
        <authorList>
            <person name="Schulz F."/>
            <person name="Roux S."/>
            <person name="Paez-Espino D."/>
            <person name="Jungbluth S."/>
            <person name="Walsh D.A."/>
            <person name="Denef V.J."/>
            <person name="McMahon K.D."/>
            <person name="Konstantinidis K.T."/>
            <person name="Eloe-Fadrosh E.A."/>
            <person name="Kyrpides N.C."/>
            <person name="Woyke T."/>
        </authorList>
    </citation>
    <scope>NUCLEOTIDE SEQUENCE</scope>
    <source>
        <strain evidence="2">GVMAG-M-3300009159-65</strain>
    </source>
</reference>
<accession>A0A6C0EV99</accession>
<sequence length="61" mass="7235">MKNKINKNQIVIRNVMLILLFIFVGLFGFSFYTYKTLESHVDYSNCVSYIPYLDTSLKNNY</sequence>
<proteinExistence type="predicted"/>
<feature type="transmembrane region" description="Helical" evidence="1">
    <location>
        <begin position="12"/>
        <end position="34"/>
    </location>
</feature>
<dbReference type="EMBL" id="MN738931">
    <property type="protein sequence ID" value="QHT32160.1"/>
    <property type="molecule type" value="Genomic_DNA"/>
</dbReference>